<dbReference type="EMBL" id="JBHTLY010000003">
    <property type="protein sequence ID" value="MFD1201913.1"/>
    <property type="molecule type" value="Genomic_DNA"/>
</dbReference>
<reference evidence="3" key="1">
    <citation type="journal article" date="2019" name="Int. J. Syst. Evol. Microbiol.">
        <title>The Global Catalogue of Microorganisms (GCM) 10K type strain sequencing project: providing services to taxonomists for standard genome sequencing and annotation.</title>
        <authorList>
            <consortium name="The Broad Institute Genomics Platform"/>
            <consortium name="The Broad Institute Genome Sequencing Center for Infectious Disease"/>
            <person name="Wu L."/>
            <person name="Ma J."/>
        </authorList>
    </citation>
    <scope>NUCLEOTIDE SEQUENCE [LARGE SCALE GENOMIC DNA]</scope>
    <source>
        <strain evidence="3">CCUG 50213</strain>
    </source>
</reference>
<dbReference type="Proteomes" id="UP001597181">
    <property type="component" value="Unassembled WGS sequence"/>
</dbReference>
<accession>A0ABW3TN70</accession>
<dbReference type="InterPro" id="IPR027417">
    <property type="entry name" value="P-loop_NTPase"/>
</dbReference>
<name>A0ABW3TN70_9MICO</name>
<protein>
    <submittedName>
        <fullName evidence="2">Uncharacterized protein</fullName>
    </submittedName>
</protein>
<evidence type="ECO:0000313" key="3">
    <source>
        <dbReference type="Proteomes" id="UP001597181"/>
    </source>
</evidence>
<evidence type="ECO:0000256" key="1">
    <source>
        <dbReference type="SAM" id="MobiDB-lite"/>
    </source>
</evidence>
<evidence type="ECO:0000313" key="2">
    <source>
        <dbReference type="EMBL" id="MFD1201913.1"/>
    </source>
</evidence>
<feature type="region of interest" description="Disordered" evidence="1">
    <location>
        <begin position="418"/>
        <end position="439"/>
    </location>
</feature>
<proteinExistence type="predicted"/>
<gene>
    <name evidence="2" type="ORF">ACFQ3U_08405</name>
</gene>
<keyword evidence="3" id="KW-1185">Reference proteome</keyword>
<comment type="caution">
    <text evidence="2">The sequence shown here is derived from an EMBL/GenBank/DDBJ whole genome shotgun (WGS) entry which is preliminary data.</text>
</comment>
<sequence>MRTPTARPPRSFWSAFAAALDTRSQPRGPDDATAFEHALTKARELARPTTLVIDDFHRTTSATTDVDMIELLGSSPLLHVIIVARRVTLLDSPLLSGRLEIRHIGPDQLRYTAAEIDELLRLHGFSNSPELAAALARTRGWPLAVRAALGLTHLDRVRSAPSPKPSLASTRAPAAIRNLRQFALDSLQLLDSRSQQLLLAVAQLDSMGLRQASTHLGCSIDDARTAMQQLVELGLVTEVRSAAAHVFASHPALQAPLREHALATLAADERRRLYRARGREAAGTHPLTAFALLLAAEDYRSAEHLLARHFTTLTAAPEHATRSLHSIPEPQLLLHPTFVAALLYLSYSLAAVPESRLSYLFNLWQRGLHRRLPAGVHTQPGPIHLELLAQAMVMHRAAGHIQQARTIMGYVESRLTPETRFDGSQHGDAPVTTPHPGTPYDSYPTIYQELAATAVTTGDFRRARHILRRLQNLSREPAAPGAAAATEWEAGE</sequence>
<organism evidence="2 3">
    <name type="scientific">Leucobacter albus</name>
    <dbReference type="NCBI Taxonomy" id="272210"/>
    <lineage>
        <taxon>Bacteria</taxon>
        <taxon>Bacillati</taxon>
        <taxon>Actinomycetota</taxon>
        <taxon>Actinomycetes</taxon>
        <taxon>Micrococcales</taxon>
        <taxon>Microbacteriaceae</taxon>
        <taxon>Leucobacter</taxon>
    </lineage>
</organism>
<dbReference type="SUPFAM" id="SSF52540">
    <property type="entry name" value="P-loop containing nucleoside triphosphate hydrolases"/>
    <property type="match status" value="1"/>
</dbReference>